<feature type="compositionally biased region" description="Low complexity" evidence="1">
    <location>
        <begin position="65"/>
        <end position="75"/>
    </location>
</feature>
<organism evidence="2 3">
    <name type="scientific">Desulfatibacillum aliphaticivorans</name>
    <dbReference type="NCBI Taxonomy" id="218208"/>
    <lineage>
        <taxon>Bacteria</taxon>
        <taxon>Pseudomonadati</taxon>
        <taxon>Thermodesulfobacteriota</taxon>
        <taxon>Desulfobacteria</taxon>
        <taxon>Desulfobacterales</taxon>
        <taxon>Desulfatibacillaceae</taxon>
        <taxon>Desulfatibacillum</taxon>
    </lineage>
</organism>
<reference evidence="2 3" key="1">
    <citation type="journal article" date="2012" name="Environ. Microbiol.">
        <title>The genome sequence of Desulfatibacillum alkenivorans AK-01: a blueprint for anaerobic alkane oxidation.</title>
        <authorList>
            <person name="Callaghan A.V."/>
            <person name="Morris B.E."/>
            <person name="Pereira I.A."/>
            <person name="McInerney M.J."/>
            <person name="Austin R.N."/>
            <person name="Groves J.T."/>
            <person name="Kukor J.J."/>
            <person name="Suflita J.M."/>
            <person name="Young L.Y."/>
            <person name="Zylstra G.J."/>
            <person name="Wawrik B."/>
        </authorList>
    </citation>
    <scope>NUCLEOTIDE SEQUENCE [LARGE SCALE GENOMIC DNA]</scope>
    <source>
        <strain evidence="2 3">AK-01</strain>
    </source>
</reference>
<dbReference type="Proteomes" id="UP000000739">
    <property type="component" value="Chromosome"/>
</dbReference>
<dbReference type="KEGG" id="dal:Dalk_5009"/>
<sequence>MTPGLLQEWVETMSITADPAKRLEAARIFNSQGVPVGVWYSPPWCWFMKATGSLSIPTEAAAETEAGVEAAGAAETETEPPVRRPHILITEILTDH</sequence>
<dbReference type="EMBL" id="CP001322">
    <property type="protein sequence ID" value="ACL06680.1"/>
    <property type="molecule type" value="Genomic_DNA"/>
</dbReference>
<name>B8FDP9_DESAL</name>
<evidence type="ECO:0000256" key="1">
    <source>
        <dbReference type="SAM" id="MobiDB-lite"/>
    </source>
</evidence>
<dbReference type="RefSeq" id="WP_015949717.1">
    <property type="nucleotide sequence ID" value="NC_011768.1"/>
</dbReference>
<dbReference type="HOGENOM" id="CLU_2355115_0_0_7"/>
<accession>B8FDP9</accession>
<evidence type="ECO:0000313" key="2">
    <source>
        <dbReference type="EMBL" id="ACL06680.1"/>
    </source>
</evidence>
<proteinExistence type="predicted"/>
<protein>
    <submittedName>
        <fullName evidence="2">Uncharacterized protein</fullName>
    </submittedName>
</protein>
<evidence type="ECO:0000313" key="3">
    <source>
        <dbReference type="Proteomes" id="UP000000739"/>
    </source>
</evidence>
<feature type="region of interest" description="Disordered" evidence="1">
    <location>
        <begin position="65"/>
        <end position="87"/>
    </location>
</feature>
<dbReference type="AlphaFoldDB" id="B8FDP9"/>
<keyword evidence="3" id="KW-1185">Reference proteome</keyword>
<gene>
    <name evidence="2" type="ordered locus">Dalk_5009</name>
</gene>